<protein>
    <recommendedName>
        <fullName evidence="4">DUF4283 domain-containing protein</fullName>
    </recommendedName>
</protein>
<dbReference type="Proteomes" id="UP001633002">
    <property type="component" value="Unassembled WGS sequence"/>
</dbReference>
<evidence type="ECO:0008006" key="4">
    <source>
        <dbReference type="Google" id="ProtNLM"/>
    </source>
</evidence>
<reference evidence="2 3" key="1">
    <citation type="submission" date="2024-09" db="EMBL/GenBank/DDBJ databases">
        <title>Chromosome-scale assembly of Riccia sorocarpa.</title>
        <authorList>
            <person name="Paukszto L."/>
        </authorList>
    </citation>
    <scope>NUCLEOTIDE SEQUENCE [LARGE SCALE GENOMIC DNA]</scope>
    <source>
        <strain evidence="2">LP-2024</strain>
        <tissue evidence="2">Aerial parts of the thallus</tissue>
    </source>
</reference>
<dbReference type="AlphaFoldDB" id="A0ABD3H6D3"/>
<accession>A0ABD3H6D3</accession>
<gene>
    <name evidence="2" type="ORF">R1sor_008930</name>
</gene>
<name>A0ABD3H6D3_9MARC</name>
<feature type="region of interest" description="Disordered" evidence="1">
    <location>
        <begin position="171"/>
        <end position="191"/>
    </location>
</feature>
<evidence type="ECO:0000313" key="2">
    <source>
        <dbReference type="EMBL" id="KAL3686356.1"/>
    </source>
</evidence>
<feature type="region of interest" description="Disordered" evidence="1">
    <location>
        <begin position="212"/>
        <end position="263"/>
    </location>
</feature>
<proteinExistence type="predicted"/>
<sequence>MGDPMVYVLPWDPRFNPNELRTRSVPIWVELPDVPPNCVSYGLAMLRKLGVLLYASKNIETQQSNLLKGCVLMDISKPLKEEKLFRQEDHEEMWQEMDEDLTTLGKMAADNEATINGEGTQQLDPTAPLHHHHDQSRGAATGVPPPQQNSGQQQNEDNDQDELMKLEELGHKKFTTFDEAEKSNGRTASRLEHDDPIRLSCVGGNQLTFLEGRKKPRNLEDVGDGPNLSVLHETPDQHSQKPGVSQRAEGQGQVVHKPNQKQK</sequence>
<evidence type="ECO:0000256" key="1">
    <source>
        <dbReference type="SAM" id="MobiDB-lite"/>
    </source>
</evidence>
<comment type="caution">
    <text evidence="2">The sequence shown here is derived from an EMBL/GenBank/DDBJ whole genome shotgun (WGS) entry which is preliminary data.</text>
</comment>
<feature type="region of interest" description="Disordered" evidence="1">
    <location>
        <begin position="117"/>
        <end position="158"/>
    </location>
</feature>
<evidence type="ECO:0000313" key="3">
    <source>
        <dbReference type="Proteomes" id="UP001633002"/>
    </source>
</evidence>
<organism evidence="2 3">
    <name type="scientific">Riccia sorocarpa</name>
    <dbReference type="NCBI Taxonomy" id="122646"/>
    <lineage>
        <taxon>Eukaryota</taxon>
        <taxon>Viridiplantae</taxon>
        <taxon>Streptophyta</taxon>
        <taxon>Embryophyta</taxon>
        <taxon>Marchantiophyta</taxon>
        <taxon>Marchantiopsida</taxon>
        <taxon>Marchantiidae</taxon>
        <taxon>Marchantiales</taxon>
        <taxon>Ricciaceae</taxon>
        <taxon>Riccia</taxon>
    </lineage>
</organism>
<dbReference type="EMBL" id="JBJQOH010000005">
    <property type="protein sequence ID" value="KAL3686356.1"/>
    <property type="molecule type" value="Genomic_DNA"/>
</dbReference>
<keyword evidence="3" id="KW-1185">Reference proteome</keyword>